<gene>
    <name evidence="2" type="ORF">San01_06900</name>
</gene>
<evidence type="ECO:0000313" key="3">
    <source>
        <dbReference type="Proteomes" id="UP000325598"/>
    </source>
</evidence>
<evidence type="ECO:0000256" key="1">
    <source>
        <dbReference type="SAM" id="MobiDB-lite"/>
    </source>
</evidence>
<name>A0A5J4L202_9ACTN</name>
<feature type="region of interest" description="Disordered" evidence="1">
    <location>
        <begin position="1"/>
        <end position="67"/>
    </location>
</feature>
<dbReference type="EMBL" id="BLAG01000004">
    <property type="protein sequence ID" value="GES28203.1"/>
    <property type="molecule type" value="Genomic_DNA"/>
</dbReference>
<protein>
    <submittedName>
        <fullName evidence="2">Uncharacterized protein</fullName>
    </submittedName>
</protein>
<keyword evidence="3" id="KW-1185">Reference proteome</keyword>
<feature type="compositionally biased region" description="Basic and acidic residues" evidence="1">
    <location>
        <begin position="43"/>
        <end position="62"/>
    </location>
</feature>
<reference evidence="2 3" key="1">
    <citation type="submission" date="2019-10" db="EMBL/GenBank/DDBJ databases">
        <title>Whole genome shotgun sequence of Streptomyces angustmyceticus NBRC 3934.</title>
        <authorList>
            <person name="Hosoyama A."/>
            <person name="Ichikawa N."/>
            <person name="Kimura A."/>
            <person name="Kitahashi Y."/>
            <person name="Komaki H."/>
            <person name="Uohara A."/>
        </authorList>
    </citation>
    <scope>NUCLEOTIDE SEQUENCE [LARGE SCALE GENOMIC DNA]</scope>
    <source>
        <strain evidence="2 3">NBRC 3934</strain>
    </source>
</reference>
<proteinExistence type="predicted"/>
<evidence type="ECO:0000313" key="2">
    <source>
        <dbReference type="EMBL" id="GES28203.1"/>
    </source>
</evidence>
<sequence length="100" mass="10393">MNGLAQIGAPTSTRSSAMSPTAEATAITTIATEISTRGRCHERHGAEGPHGGTDHEDGRNEDMGDPLMDSGAIRYLIAQLSMMGAKSARAGGVSRPKVKE</sequence>
<comment type="caution">
    <text evidence="2">The sequence shown here is derived from an EMBL/GenBank/DDBJ whole genome shotgun (WGS) entry which is preliminary data.</text>
</comment>
<dbReference type="AlphaFoldDB" id="A0A5J4L202"/>
<dbReference type="Proteomes" id="UP000325598">
    <property type="component" value="Unassembled WGS sequence"/>
</dbReference>
<accession>A0A5J4L202</accession>
<feature type="compositionally biased region" description="Polar residues" evidence="1">
    <location>
        <begin position="9"/>
        <end position="19"/>
    </location>
</feature>
<organism evidence="2 3">
    <name type="scientific">Streptomyces angustmyceticus</name>
    <dbReference type="NCBI Taxonomy" id="285578"/>
    <lineage>
        <taxon>Bacteria</taxon>
        <taxon>Bacillati</taxon>
        <taxon>Actinomycetota</taxon>
        <taxon>Actinomycetes</taxon>
        <taxon>Kitasatosporales</taxon>
        <taxon>Streptomycetaceae</taxon>
        <taxon>Streptomyces</taxon>
    </lineage>
</organism>
<feature type="compositionally biased region" description="Low complexity" evidence="1">
    <location>
        <begin position="21"/>
        <end position="34"/>
    </location>
</feature>